<dbReference type="OrthoDB" id="17842at10239"/>
<feature type="domain" description="4Fe-4S Wbl-type" evidence="2">
    <location>
        <begin position="10"/>
        <end position="70"/>
    </location>
</feature>
<accession>A0A0K0NKJ7</accession>
<dbReference type="KEGG" id="vg:26516919"/>
<evidence type="ECO:0000313" key="4">
    <source>
        <dbReference type="Proteomes" id="UP000204451"/>
    </source>
</evidence>
<evidence type="ECO:0000256" key="1">
    <source>
        <dbReference type="SAM" id="MobiDB-lite"/>
    </source>
</evidence>
<dbReference type="RefSeq" id="YP_009188616.1">
    <property type="nucleotide sequence ID" value="NC_028668.1"/>
</dbReference>
<organism evidence="3 4">
    <name type="scientific">Gordonia phage GMA3</name>
    <dbReference type="NCBI Taxonomy" id="1647284"/>
    <lineage>
        <taxon>Viruses</taxon>
        <taxon>Duplodnaviria</taxon>
        <taxon>Heunggongvirae</taxon>
        <taxon>Uroviricota</taxon>
        <taxon>Caudoviricetes</taxon>
        <taxon>Gamtrevirus</taxon>
        <taxon>Gamtrevirus GMA3</taxon>
    </lineage>
</organism>
<name>A0A0K0NKJ7_9CAUD</name>
<sequence length="70" mass="7596">MDESWKRDAACAGSGPASADEDDLFFPGKGRSDLRRIAKEICGSCPVFDECDDYRNVTGSKHGIWAGKAK</sequence>
<proteinExistence type="predicted"/>
<dbReference type="EMBL" id="KR063279">
    <property type="protein sequence ID" value="AKL88225.1"/>
    <property type="molecule type" value="Genomic_DNA"/>
</dbReference>
<dbReference type="Pfam" id="PF02467">
    <property type="entry name" value="Whib"/>
    <property type="match status" value="1"/>
</dbReference>
<protein>
    <recommendedName>
        <fullName evidence="2">4Fe-4S Wbl-type domain-containing protein</fullName>
    </recommendedName>
</protein>
<dbReference type="PROSITE" id="PS51674">
    <property type="entry name" value="4FE4S_WBL"/>
    <property type="match status" value="1"/>
</dbReference>
<gene>
    <name evidence="3" type="ORF">GMA3_48</name>
</gene>
<evidence type="ECO:0000313" key="3">
    <source>
        <dbReference type="EMBL" id="AKL88225.1"/>
    </source>
</evidence>
<evidence type="ECO:0000259" key="2">
    <source>
        <dbReference type="PROSITE" id="PS51674"/>
    </source>
</evidence>
<dbReference type="GeneID" id="26516919"/>
<keyword evidence="4" id="KW-1185">Reference proteome</keyword>
<dbReference type="Proteomes" id="UP000204451">
    <property type="component" value="Segment"/>
</dbReference>
<feature type="region of interest" description="Disordered" evidence="1">
    <location>
        <begin position="1"/>
        <end position="24"/>
    </location>
</feature>
<dbReference type="InterPro" id="IPR034768">
    <property type="entry name" value="4FE4S_WBL"/>
</dbReference>
<reference evidence="3 4" key="1">
    <citation type="journal article" date="2015" name="PLoS ONE">
        <title>Lysis to Kill: Evaluation of the Lytic Abilities, and Genomics of Nine Bacteriophages Infective for Gordonia spp. and Their Potential Use in Activated Sludge Foam Biocontrol.</title>
        <authorList>
            <person name="Dyson Z.A."/>
            <person name="Tucci J."/>
            <person name="Seviour R.J."/>
            <person name="Petrovski S."/>
        </authorList>
    </citation>
    <scope>NUCLEOTIDE SEQUENCE [LARGE SCALE GENOMIC DNA]</scope>
</reference>